<evidence type="ECO:0000313" key="2">
    <source>
        <dbReference type="EMBL" id="RMA93314.1"/>
    </source>
</evidence>
<evidence type="ECO:0000259" key="1">
    <source>
        <dbReference type="Pfam" id="PF00535"/>
    </source>
</evidence>
<dbReference type="OrthoDB" id="8335at2"/>
<dbReference type="SUPFAM" id="SSF53448">
    <property type="entry name" value="Nucleotide-diphospho-sugar transferases"/>
    <property type="match status" value="1"/>
</dbReference>
<comment type="caution">
    <text evidence="2">The sequence shown here is derived from an EMBL/GenBank/DDBJ whole genome shotgun (WGS) entry which is preliminary data.</text>
</comment>
<accession>A0A3M0BA13</accession>
<name>A0A3M0BA13_9AQUI</name>
<dbReference type="AlphaFoldDB" id="A0A3M0BA13"/>
<dbReference type="PANTHER" id="PTHR43179">
    <property type="entry name" value="RHAMNOSYLTRANSFERASE WBBL"/>
    <property type="match status" value="1"/>
</dbReference>
<evidence type="ECO:0000313" key="3">
    <source>
        <dbReference type="Proteomes" id="UP000280842"/>
    </source>
</evidence>
<protein>
    <recommendedName>
        <fullName evidence="1">Glycosyltransferase 2-like domain-containing protein</fullName>
    </recommendedName>
</protein>
<keyword evidence="3" id="KW-1185">Reference proteome</keyword>
<feature type="domain" description="Glycosyltransferase 2-like" evidence="1">
    <location>
        <begin position="4"/>
        <end position="133"/>
    </location>
</feature>
<dbReference type="Proteomes" id="UP000280842">
    <property type="component" value="Unassembled WGS sequence"/>
</dbReference>
<gene>
    <name evidence="2" type="ORF">CLV39_1377</name>
</gene>
<proteinExistence type="predicted"/>
<sequence>MLVSFILVNYNTKDITYKAIKSIINKLNKEDYEIILVDNASTDGSKEFFEKLNSPNFKYIYNTKNLGFGKANNIGFKYSKGKYIYILNNDTLLNTKNITKIIENKFNKFPEVGILATKVLYPDGTLQPNVQSFSNLWTVTLRLLKVGQLVRNNKFALNLFRWFPIKPNFIKVYLENFDKEKKEGLIDWASGCSLIFRREVYEELGGFDENFFMYTEDEEICYRAKLKGYKILYTPDIVITHFEGKSSENSEINEFVIREKVKSEFYYFKKHFPEKLPVLKNIYFTISTLGYPFSKRLRIVHKTIRRLNV</sequence>
<dbReference type="EMBL" id="REFO01000013">
    <property type="protein sequence ID" value="RMA93314.1"/>
    <property type="molecule type" value="Genomic_DNA"/>
</dbReference>
<organism evidence="2 3">
    <name type="scientific">Hydrogenothermus marinus</name>
    <dbReference type="NCBI Taxonomy" id="133270"/>
    <lineage>
        <taxon>Bacteria</taxon>
        <taxon>Pseudomonadati</taxon>
        <taxon>Aquificota</taxon>
        <taxon>Aquificia</taxon>
        <taxon>Aquificales</taxon>
        <taxon>Hydrogenothermaceae</taxon>
        <taxon>Hydrogenothermus</taxon>
    </lineage>
</organism>
<dbReference type="InterPro" id="IPR029044">
    <property type="entry name" value="Nucleotide-diphossugar_trans"/>
</dbReference>
<dbReference type="Gene3D" id="3.90.550.10">
    <property type="entry name" value="Spore Coat Polysaccharide Biosynthesis Protein SpsA, Chain A"/>
    <property type="match status" value="1"/>
</dbReference>
<reference evidence="2 3" key="1">
    <citation type="submission" date="2018-10" db="EMBL/GenBank/DDBJ databases">
        <title>Genomic Encyclopedia of Archaeal and Bacterial Type Strains, Phase II (KMG-II): from individual species to whole genera.</title>
        <authorList>
            <person name="Goeker M."/>
        </authorList>
    </citation>
    <scope>NUCLEOTIDE SEQUENCE [LARGE SCALE GENOMIC DNA]</scope>
    <source>
        <strain evidence="2 3">VM1</strain>
    </source>
</reference>
<dbReference type="PANTHER" id="PTHR43179:SF7">
    <property type="entry name" value="RHAMNOSYLTRANSFERASE WBBL"/>
    <property type="match status" value="1"/>
</dbReference>
<dbReference type="Pfam" id="PF00535">
    <property type="entry name" value="Glycos_transf_2"/>
    <property type="match status" value="1"/>
</dbReference>
<dbReference type="CDD" id="cd04186">
    <property type="entry name" value="GT_2_like_c"/>
    <property type="match status" value="1"/>
</dbReference>
<dbReference type="InterPro" id="IPR001173">
    <property type="entry name" value="Glyco_trans_2-like"/>
</dbReference>
<dbReference type="RefSeq" id="WP_121923484.1">
    <property type="nucleotide sequence ID" value="NZ_REFO01000013.1"/>
</dbReference>